<dbReference type="EMBL" id="KV453848">
    <property type="protein sequence ID" value="ODV87603.1"/>
    <property type="molecule type" value="Genomic_DNA"/>
</dbReference>
<dbReference type="STRING" id="983967.A0A1E4T778"/>
<dbReference type="Proteomes" id="UP000094801">
    <property type="component" value="Unassembled WGS sequence"/>
</dbReference>
<proteinExistence type="predicted"/>
<evidence type="ECO:0008006" key="3">
    <source>
        <dbReference type="Google" id="ProtNLM"/>
    </source>
</evidence>
<dbReference type="GO" id="GO:0005743">
    <property type="term" value="C:mitochondrial inner membrane"/>
    <property type="evidence" value="ECO:0007669"/>
    <property type="project" value="TreeGrafter"/>
</dbReference>
<dbReference type="Pfam" id="PF05176">
    <property type="entry name" value="ATP-synt_10"/>
    <property type="match status" value="1"/>
</dbReference>
<accession>A0A1E4T778</accession>
<organism evidence="1 2">
    <name type="scientific">[Candida] arabinofermentans NRRL YB-2248</name>
    <dbReference type="NCBI Taxonomy" id="983967"/>
    <lineage>
        <taxon>Eukaryota</taxon>
        <taxon>Fungi</taxon>
        <taxon>Dikarya</taxon>
        <taxon>Ascomycota</taxon>
        <taxon>Saccharomycotina</taxon>
        <taxon>Pichiomycetes</taxon>
        <taxon>Pichiales</taxon>
        <taxon>Pichiaceae</taxon>
        <taxon>Ogataea</taxon>
        <taxon>Ogataea/Candida clade</taxon>
    </lineage>
</organism>
<dbReference type="PANTHER" id="PTHR28106:SF1">
    <property type="entry name" value="MITOCHONDRIAL ATPASE COMPLEX SUBUNIT ATP10"/>
    <property type="match status" value="1"/>
</dbReference>
<name>A0A1E4T778_9ASCO</name>
<reference evidence="2" key="1">
    <citation type="submission" date="2016-04" db="EMBL/GenBank/DDBJ databases">
        <title>Comparative genomics of biotechnologically important yeasts.</title>
        <authorList>
            <consortium name="DOE Joint Genome Institute"/>
            <person name="Riley R."/>
            <person name="Haridas S."/>
            <person name="Wolfe K.H."/>
            <person name="Lopes M.R."/>
            <person name="Hittinger C.T."/>
            <person name="Goker M."/>
            <person name="Salamov A."/>
            <person name="Wisecaver J."/>
            <person name="Long T.M."/>
            <person name="Aerts A.L."/>
            <person name="Barry K."/>
            <person name="Choi C."/>
            <person name="Clum A."/>
            <person name="Coughlan A.Y."/>
            <person name="Deshpande S."/>
            <person name="Douglass A.P."/>
            <person name="Hanson S.J."/>
            <person name="Klenk H.-P."/>
            <person name="Labutti K."/>
            <person name="Lapidus A."/>
            <person name="Lindquist E."/>
            <person name="Lipzen A."/>
            <person name="Meier-Kolthoff J.P."/>
            <person name="Ohm R.A."/>
            <person name="Otillar R.P."/>
            <person name="Pangilinan J."/>
            <person name="Peng Y."/>
            <person name="Rokas A."/>
            <person name="Rosa C.A."/>
            <person name="Scheuner C."/>
            <person name="Sibirny A.A."/>
            <person name="Slot J.C."/>
            <person name="Stielow J.B."/>
            <person name="Sun H."/>
            <person name="Kurtzman C.P."/>
            <person name="Blackwell M."/>
            <person name="Grigoriev I.V."/>
            <person name="Jeffries T.W."/>
        </authorList>
    </citation>
    <scope>NUCLEOTIDE SEQUENCE [LARGE SCALE GENOMIC DNA]</scope>
    <source>
        <strain evidence="2">NRRL YB-2248</strain>
    </source>
</reference>
<evidence type="ECO:0000313" key="1">
    <source>
        <dbReference type="EMBL" id="ODV87603.1"/>
    </source>
</evidence>
<dbReference type="InterPro" id="IPR007849">
    <property type="entry name" value="ATP10"/>
</dbReference>
<dbReference type="OrthoDB" id="17089at2759"/>
<protein>
    <recommendedName>
        <fullName evidence="3">Mitochondrial ATPase complex subunit ATP10</fullName>
    </recommendedName>
</protein>
<sequence length="312" mass="36108">MLLNRVGTLTQKRYASGGSGIFGNLGETITSIVPKAHSYFKVTKPFGFENPPIHLKDIPKKPWLTKQNLNFPKRIWDFYFDGVTRKTRVAKIQKDLAYGGLYDFHVYMRTKGRLFEAPISYFKRERSKYFPNFKVKSLTGSNVELMDVLSKSKISILRVYATESGLEMTDDYLKIPNSQDNYLSEQGLSLLKQEYPNTQIVELVLSENWSKHFIHTFITPSKLRSQIPKVQHSNYLIAMRDQVLPRSDRDQILMSNTYAGYIYLIDESFKIRWVGCGLPEPKEVKGLWKAVKGLERETNLRTARTTKKEVSK</sequence>
<dbReference type="AlphaFoldDB" id="A0A1E4T778"/>
<dbReference type="GO" id="GO:0033615">
    <property type="term" value="P:mitochondrial proton-transporting ATP synthase complex assembly"/>
    <property type="evidence" value="ECO:0007669"/>
    <property type="project" value="TreeGrafter"/>
</dbReference>
<dbReference type="PANTHER" id="PTHR28106">
    <property type="entry name" value="MITOCHONDRIAL ATPASE COMPLEX SUBUNIT ATP10"/>
    <property type="match status" value="1"/>
</dbReference>
<gene>
    <name evidence="1" type="ORF">CANARDRAFT_6127</name>
</gene>
<keyword evidence="2" id="KW-1185">Reference proteome</keyword>
<evidence type="ECO:0000313" key="2">
    <source>
        <dbReference type="Proteomes" id="UP000094801"/>
    </source>
</evidence>